<dbReference type="WBParaSite" id="nRc.2.0.1.t16785-RA">
    <property type="protein sequence ID" value="nRc.2.0.1.t16785-RA"/>
    <property type="gene ID" value="nRc.2.0.1.g16785"/>
</dbReference>
<dbReference type="InterPro" id="IPR036734">
    <property type="entry name" value="Neur_chan_lig-bd_sf"/>
</dbReference>
<protein>
    <submittedName>
        <fullName evidence="4">Neurotransmitter-gated ion-channel ligand-binding domain-containing protein</fullName>
    </submittedName>
</protein>
<keyword evidence="1" id="KW-1133">Transmembrane helix</keyword>
<dbReference type="Pfam" id="PF02931">
    <property type="entry name" value="Neur_chan_LBD"/>
    <property type="match status" value="1"/>
</dbReference>
<proteinExistence type="predicted"/>
<evidence type="ECO:0000313" key="4">
    <source>
        <dbReference type="WBParaSite" id="nRc.2.0.1.t16785-RA"/>
    </source>
</evidence>
<reference evidence="4" key="1">
    <citation type="submission" date="2022-11" db="UniProtKB">
        <authorList>
            <consortium name="WormBaseParasite"/>
        </authorList>
    </citation>
    <scope>IDENTIFICATION</scope>
</reference>
<keyword evidence="1" id="KW-0812">Transmembrane</keyword>
<feature type="transmembrane region" description="Helical" evidence="1">
    <location>
        <begin position="21"/>
        <end position="38"/>
    </location>
</feature>
<dbReference type="InterPro" id="IPR006202">
    <property type="entry name" value="Neur_chan_lig-bd"/>
</dbReference>
<feature type="domain" description="Neurotransmitter-gated ion-channel ligand-binding" evidence="2">
    <location>
        <begin position="72"/>
        <end position="162"/>
    </location>
</feature>
<sequence>MEKIERKDLENRKRDELITKILYEMVYFLLLIYLLKMHQIDSKIRHKTETFRNDNLSKTVDEDDSCKQEEKIILQTIFTDYDKTIMPNKSGLEVQVEMHIQDISSLSELTSDFELDVLFSSIWRDPSLSFEQFKTCETNLTLDLGYLNRIWLPKVCVINSKQAE</sequence>
<organism evidence="3 4">
    <name type="scientific">Romanomermis culicivorax</name>
    <name type="common">Nematode worm</name>
    <dbReference type="NCBI Taxonomy" id="13658"/>
    <lineage>
        <taxon>Eukaryota</taxon>
        <taxon>Metazoa</taxon>
        <taxon>Ecdysozoa</taxon>
        <taxon>Nematoda</taxon>
        <taxon>Enoplea</taxon>
        <taxon>Dorylaimia</taxon>
        <taxon>Mermithida</taxon>
        <taxon>Mermithoidea</taxon>
        <taxon>Mermithidae</taxon>
        <taxon>Romanomermis</taxon>
    </lineage>
</organism>
<dbReference type="Proteomes" id="UP000887565">
    <property type="component" value="Unplaced"/>
</dbReference>
<dbReference type="GO" id="GO:0016020">
    <property type="term" value="C:membrane"/>
    <property type="evidence" value="ECO:0007669"/>
    <property type="project" value="InterPro"/>
</dbReference>
<evidence type="ECO:0000256" key="1">
    <source>
        <dbReference type="SAM" id="Phobius"/>
    </source>
</evidence>
<dbReference type="AlphaFoldDB" id="A0A915ISD7"/>
<dbReference type="SUPFAM" id="SSF63712">
    <property type="entry name" value="Nicotinic receptor ligand binding domain-like"/>
    <property type="match status" value="1"/>
</dbReference>
<evidence type="ECO:0000313" key="3">
    <source>
        <dbReference type="Proteomes" id="UP000887565"/>
    </source>
</evidence>
<dbReference type="Gene3D" id="2.70.170.10">
    <property type="entry name" value="Neurotransmitter-gated ion-channel ligand-binding domain"/>
    <property type="match status" value="1"/>
</dbReference>
<name>A0A915ISD7_ROMCU</name>
<keyword evidence="3" id="KW-1185">Reference proteome</keyword>
<dbReference type="GO" id="GO:0005230">
    <property type="term" value="F:extracellular ligand-gated monoatomic ion channel activity"/>
    <property type="evidence" value="ECO:0007669"/>
    <property type="project" value="InterPro"/>
</dbReference>
<keyword evidence="1" id="KW-0472">Membrane</keyword>
<accession>A0A915ISD7</accession>
<evidence type="ECO:0000259" key="2">
    <source>
        <dbReference type="Pfam" id="PF02931"/>
    </source>
</evidence>